<proteinExistence type="inferred from homology"/>
<name>A0A5M6IEU9_9PROT</name>
<feature type="compositionally biased region" description="Gly residues" evidence="6">
    <location>
        <begin position="85"/>
        <end position="95"/>
    </location>
</feature>
<evidence type="ECO:0000256" key="1">
    <source>
        <dbReference type="ARBA" id="ARBA00004167"/>
    </source>
</evidence>
<evidence type="ECO:0000313" key="9">
    <source>
        <dbReference type="EMBL" id="KAA5606255.1"/>
    </source>
</evidence>
<dbReference type="CDD" id="cd06257">
    <property type="entry name" value="DnaJ"/>
    <property type="match status" value="1"/>
</dbReference>
<dbReference type="PROSITE" id="PS50076">
    <property type="entry name" value="DNAJ_2"/>
    <property type="match status" value="1"/>
</dbReference>
<keyword evidence="3 7" id="KW-1133">Transmembrane helix</keyword>
<evidence type="ECO:0000313" key="10">
    <source>
        <dbReference type="Proteomes" id="UP000324065"/>
    </source>
</evidence>
<evidence type="ECO:0000256" key="5">
    <source>
        <dbReference type="ARBA" id="ARBA00038105"/>
    </source>
</evidence>
<feature type="compositionally biased region" description="Basic and acidic residues" evidence="6">
    <location>
        <begin position="96"/>
        <end position="105"/>
    </location>
</feature>
<dbReference type="AlphaFoldDB" id="A0A5M6IEU9"/>
<feature type="region of interest" description="Disordered" evidence="6">
    <location>
        <begin position="83"/>
        <end position="105"/>
    </location>
</feature>
<feature type="domain" description="J" evidence="8">
    <location>
        <begin position="209"/>
        <end position="264"/>
    </location>
</feature>
<evidence type="ECO:0000256" key="4">
    <source>
        <dbReference type="ARBA" id="ARBA00023136"/>
    </source>
</evidence>
<keyword evidence="10" id="KW-1185">Reference proteome</keyword>
<dbReference type="InterPro" id="IPR036869">
    <property type="entry name" value="J_dom_sf"/>
</dbReference>
<comment type="subcellular location">
    <subcellularLocation>
        <location evidence="1">Membrane</location>
        <topology evidence="1">Single-pass membrane protein</topology>
    </subcellularLocation>
</comment>
<accession>A0A5M6IEU9</accession>
<evidence type="ECO:0000256" key="2">
    <source>
        <dbReference type="ARBA" id="ARBA00022692"/>
    </source>
</evidence>
<dbReference type="InterPro" id="IPR001623">
    <property type="entry name" value="DnaJ_domain"/>
</dbReference>
<dbReference type="SUPFAM" id="SSF46565">
    <property type="entry name" value="Chaperone J-domain"/>
    <property type="match status" value="1"/>
</dbReference>
<sequence>MLPLLILGVILALLVVLLLRGVAAAPTGQLLRVLGWTLGGVLVVVFVLLVVTSRLTWALGVLLTLAPWVVTLRRTLAQGRRFRSVGGGGGGGGRGSRADPDPDDRSDVATRFLAMTLSHATGRMTGTVREGPFAGRALDDLSRDDIALLWHSVQEDPESARLLDAWLDRVHPDWRPDGTAEADEAFHSEGTSAGSAGSGPISGAMSRAEALAVLGLDDGADAEAVKAAHRRLIVLVHPDRGGTPYLAARLNQARDILLGRRASR</sequence>
<dbReference type="OrthoDB" id="9811070at2"/>
<protein>
    <submittedName>
        <fullName evidence="9">Molecular chaperone DnaJ</fullName>
    </submittedName>
</protein>
<dbReference type="Gene3D" id="1.10.287.110">
    <property type="entry name" value="DnaJ domain"/>
    <property type="match status" value="1"/>
</dbReference>
<reference evidence="9 10" key="1">
    <citation type="submission" date="2019-09" db="EMBL/GenBank/DDBJ databases">
        <title>Genome sequence of Roseospira marina, one of the more divergent members of the non-sulfur purple photosynthetic bacterial family, the Rhodospirillaceae.</title>
        <authorList>
            <person name="Meyer T."/>
            <person name="Kyndt J."/>
        </authorList>
    </citation>
    <scope>NUCLEOTIDE SEQUENCE [LARGE SCALE GENOMIC DNA]</scope>
    <source>
        <strain evidence="9 10">DSM 15113</strain>
    </source>
</reference>
<evidence type="ECO:0000256" key="3">
    <source>
        <dbReference type="ARBA" id="ARBA00022989"/>
    </source>
</evidence>
<evidence type="ECO:0000259" key="8">
    <source>
        <dbReference type="PROSITE" id="PS50076"/>
    </source>
</evidence>
<keyword evidence="4 7" id="KW-0472">Membrane</keyword>
<dbReference type="SMART" id="SM00271">
    <property type="entry name" value="DnaJ"/>
    <property type="match status" value="1"/>
</dbReference>
<organism evidence="9 10">
    <name type="scientific">Roseospira marina</name>
    <dbReference type="NCBI Taxonomy" id="140057"/>
    <lineage>
        <taxon>Bacteria</taxon>
        <taxon>Pseudomonadati</taxon>
        <taxon>Pseudomonadota</taxon>
        <taxon>Alphaproteobacteria</taxon>
        <taxon>Rhodospirillales</taxon>
        <taxon>Rhodospirillaceae</taxon>
        <taxon>Roseospira</taxon>
    </lineage>
</organism>
<comment type="caution">
    <text evidence="9">The sequence shown here is derived from an EMBL/GenBank/DDBJ whole genome shotgun (WGS) entry which is preliminary data.</text>
</comment>
<dbReference type="Proteomes" id="UP000324065">
    <property type="component" value="Unassembled WGS sequence"/>
</dbReference>
<keyword evidence="2 7" id="KW-0812">Transmembrane</keyword>
<dbReference type="PANTHER" id="PTHR12763:SF28">
    <property type="entry name" value="GEO10507P1-RELATED"/>
    <property type="match status" value="1"/>
</dbReference>
<evidence type="ECO:0000256" key="7">
    <source>
        <dbReference type="SAM" id="Phobius"/>
    </source>
</evidence>
<comment type="similarity">
    <text evidence="5">Belongs to the TIM14 family.</text>
</comment>
<evidence type="ECO:0000256" key="6">
    <source>
        <dbReference type="SAM" id="MobiDB-lite"/>
    </source>
</evidence>
<dbReference type="PANTHER" id="PTHR12763">
    <property type="match status" value="1"/>
</dbReference>
<dbReference type="GO" id="GO:0016020">
    <property type="term" value="C:membrane"/>
    <property type="evidence" value="ECO:0007669"/>
    <property type="project" value="UniProtKB-SubCell"/>
</dbReference>
<dbReference type="EMBL" id="VWPJ01000005">
    <property type="protein sequence ID" value="KAA5606255.1"/>
    <property type="molecule type" value="Genomic_DNA"/>
</dbReference>
<dbReference type="RefSeq" id="WP_150061777.1">
    <property type="nucleotide sequence ID" value="NZ_JACHII010000007.1"/>
</dbReference>
<feature type="transmembrane region" description="Helical" evidence="7">
    <location>
        <begin position="40"/>
        <end position="70"/>
    </location>
</feature>
<gene>
    <name evidence="9" type="ORF">F1188_07500</name>
</gene>